<dbReference type="PANTHER" id="PTHR43386">
    <property type="entry name" value="OLIGOPEPTIDE TRANSPORT SYSTEM PERMEASE PROTEIN APPC"/>
    <property type="match status" value="1"/>
</dbReference>
<dbReference type="Pfam" id="PF12911">
    <property type="entry name" value="OppC_N"/>
    <property type="match status" value="1"/>
</dbReference>
<comment type="similarity">
    <text evidence="7">Belongs to the binding-protein-dependent transport system permease family.</text>
</comment>
<dbReference type="Pfam" id="PF00528">
    <property type="entry name" value="BPD_transp_1"/>
    <property type="match status" value="1"/>
</dbReference>
<dbReference type="CDD" id="cd06261">
    <property type="entry name" value="TM_PBP2"/>
    <property type="match status" value="1"/>
</dbReference>
<evidence type="ECO:0000313" key="9">
    <source>
        <dbReference type="EMBL" id="PWW19127.1"/>
    </source>
</evidence>
<dbReference type="InterPro" id="IPR035906">
    <property type="entry name" value="MetI-like_sf"/>
</dbReference>
<name>A0A2V2ZIB6_9BACI</name>
<dbReference type="PANTHER" id="PTHR43386:SF22">
    <property type="entry name" value="OLIGOPEPTIDE TRANSPORT SYSTEM PERMEASE PROTEIN OPPC"/>
    <property type="match status" value="1"/>
</dbReference>
<sequence length="304" mass="33758">MQISKDKFKLVGTQLSEAEKISKPSLSFWKDVFIRFRKNKLALFGLVLLGLLIFMAIFGPYMTPYDYASNDLGNKNQPPSSEHWFGTDDLGRDVFARTWEGARISIFIGVAAALIDLIIGVIWGGIAGYKGGRTDEFMMRFADILYGVPYLLLVILLMVVLGQGLTTMIIAMSITGWINMSRIVRGQVLSLKSQEYVLAAKTLGANTNRIMSKHLIPNSMGPILVTMTLTVPSAIFTEAFLSFLGLGLTPPLASWGTMANDGLPAMRYYPWRLFFPATFICLTIFAFNVVGDGLRDALDPRMRK</sequence>
<evidence type="ECO:0000256" key="7">
    <source>
        <dbReference type="RuleBase" id="RU363032"/>
    </source>
</evidence>
<evidence type="ECO:0000256" key="6">
    <source>
        <dbReference type="ARBA" id="ARBA00023136"/>
    </source>
</evidence>
<dbReference type="PROSITE" id="PS50928">
    <property type="entry name" value="ABC_TM1"/>
    <property type="match status" value="1"/>
</dbReference>
<proteinExistence type="inferred from homology"/>
<dbReference type="InterPro" id="IPR050366">
    <property type="entry name" value="BP-dependent_transpt_permease"/>
</dbReference>
<reference evidence="9 10" key="1">
    <citation type="submission" date="2018-05" db="EMBL/GenBank/DDBJ databases">
        <title>Freshwater and sediment microbial communities from various areas in North America, analyzing microbe dynamics in response to fracking.</title>
        <authorList>
            <person name="Lamendella R."/>
        </authorList>
    </citation>
    <scope>NUCLEOTIDE SEQUENCE [LARGE SCALE GENOMIC DNA]</scope>
    <source>
        <strain evidence="9 10">15_TX</strain>
    </source>
</reference>
<dbReference type="Proteomes" id="UP000247150">
    <property type="component" value="Unassembled WGS sequence"/>
</dbReference>
<comment type="subcellular location">
    <subcellularLocation>
        <location evidence="1 7">Cell membrane</location>
        <topology evidence="1 7">Multi-pass membrane protein</topology>
    </subcellularLocation>
</comment>
<evidence type="ECO:0000256" key="4">
    <source>
        <dbReference type="ARBA" id="ARBA00022692"/>
    </source>
</evidence>
<feature type="transmembrane region" description="Helical" evidence="7">
    <location>
        <begin position="273"/>
        <end position="294"/>
    </location>
</feature>
<keyword evidence="4 7" id="KW-0812">Transmembrane</keyword>
<accession>A0A2V2ZIB6</accession>
<gene>
    <name evidence="9" type="ORF">DFO73_12216</name>
</gene>
<evidence type="ECO:0000256" key="3">
    <source>
        <dbReference type="ARBA" id="ARBA00022475"/>
    </source>
</evidence>
<evidence type="ECO:0000259" key="8">
    <source>
        <dbReference type="PROSITE" id="PS50928"/>
    </source>
</evidence>
<protein>
    <submittedName>
        <fullName evidence="9">Oligopeptide transport system permease protein</fullName>
    </submittedName>
</protein>
<evidence type="ECO:0000313" key="10">
    <source>
        <dbReference type="Proteomes" id="UP000247150"/>
    </source>
</evidence>
<dbReference type="AlphaFoldDB" id="A0A2V2ZIB6"/>
<dbReference type="SUPFAM" id="SSF161098">
    <property type="entry name" value="MetI-like"/>
    <property type="match status" value="1"/>
</dbReference>
<feature type="transmembrane region" description="Helical" evidence="7">
    <location>
        <begin position="141"/>
        <end position="161"/>
    </location>
</feature>
<dbReference type="InterPro" id="IPR000515">
    <property type="entry name" value="MetI-like"/>
</dbReference>
<evidence type="ECO:0000256" key="5">
    <source>
        <dbReference type="ARBA" id="ARBA00022989"/>
    </source>
</evidence>
<feature type="domain" description="ABC transmembrane type-1" evidence="8">
    <location>
        <begin position="102"/>
        <end position="291"/>
    </location>
</feature>
<dbReference type="GO" id="GO:0055085">
    <property type="term" value="P:transmembrane transport"/>
    <property type="evidence" value="ECO:0007669"/>
    <property type="project" value="InterPro"/>
</dbReference>
<dbReference type="Gene3D" id="1.10.3720.10">
    <property type="entry name" value="MetI-like"/>
    <property type="match status" value="1"/>
</dbReference>
<keyword evidence="2 7" id="KW-0813">Transport</keyword>
<feature type="transmembrane region" description="Helical" evidence="7">
    <location>
        <begin position="41"/>
        <end position="62"/>
    </location>
</feature>
<evidence type="ECO:0000256" key="2">
    <source>
        <dbReference type="ARBA" id="ARBA00022448"/>
    </source>
</evidence>
<dbReference type="GO" id="GO:0005886">
    <property type="term" value="C:plasma membrane"/>
    <property type="evidence" value="ECO:0007669"/>
    <property type="project" value="UniProtKB-SubCell"/>
</dbReference>
<keyword evidence="6 7" id="KW-0472">Membrane</keyword>
<keyword evidence="5 7" id="KW-1133">Transmembrane helix</keyword>
<evidence type="ECO:0000256" key="1">
    <source>
        <dbReference type="ARBA" id="ARBA00004651"/>
    </source>
</evidence>
<feature type="transmembrane region" description="Helical" evidence="7">
    <location>
        <begin position="223"/>
        <end position="248"/>
    </location>
</feature>
<dbReference type="OrthoDB" id="9797472at2"/>
<organism evidence="9 10">
    <name type="scientific">Cytobacillus oceanisediminis</name>
    <dbReference type="NCBI Taxonomy" id="665099"/>
    <lineage>
        <taxon>Bacteria</taxon>
        <taxon>Bacillati</taxon>
        <taxon>Bacillota</taxon>
        <taxon>Bacilli</taxon>
        <taxon>Bacillales</taxon>
        <taxon>Bacillaceae</taxon>
        <taxon>Cytobacillus</taxon>
    </lineage>
</organism>
<dbReference type="InterPro" id="IPR025966">
    <property type="entry name" value="OppC_N"/>
</dbReference>
<comment type="caution">
    <text evidence="9">The sequence shown here is derived from an EMBL/GenBank/DDBJ whole genome shotgun (WGS) entry which is preliminary data.</text>
</comment>
<dbReference type="EMBL" id="QGTW01000022">
    <property type="protein sequence ID" value="PWW19127.1"/>
    <property type="molecule type" value="Genomic_DNA"/>
</dbReference>
<keyword evidence="3" id="KW-1003">Cell membrane</keyword>
<feature type="transmembrane region" description="Helical" evidence="7">
    <location>
        <begin position="104"/>
        <end position="129"/>
    </location>
</feature>